<sequence>MLKVTEKLFSSRKYAEKYNFNRDNNVVNEHLRDAVKCYAFVITDRNNEMFKASFSNIFLYLMFYFRKKCNDGIEDHREKVGAGIENIVAEGTNFIYMFIKFQIQEKIIENIRKSINTNAEIGKDINDSYKMWLEIEKKRE</sequence>
<accession>A0AAD8E6D6</accession>
<keyword evidence="2" id="KW-1185">Reference proteome</keyword>
<comment type="caution">
    <text evidence="1">The sequence shown here is derived from an EMBL/GenBank/DDBJ whole genome shotgun (WGS) entry which is preliminary data.</text>
</comment>
<evidence type="ECO:0000313" key="2">
    <source>
        <dbReference type="Proteomes" id="UP001233999"/>
    </source>
</evidence>
<dbReference type="Proteomes" id="UP001233999">
    <property type="component" value="Unassembled WGS sequence"/>
</dbReference>
<feature type="non-terminal residue" evidence="1">
    <location>
        <position position="140"/>
    </location>
</feature>
<reference evidence="1" key="1">
    <citation type="journal article" date="2023" name="IScience">
        <title>Live-bearing cockroach genome reveals convergent evolutionary mechanisms linked to viviparity in insects and beyond.</title>
        <authorList>
            <person name="Fouks B."/>
            <person name="Harrison M.C."/>
            <person name="Mikhailova A.A."/>
            <person name="Marchal E."/>
            <person name="English S."/>
            <person name="Carruthers M."/>
            <person name="Jennings E.C."/>
            <person name="Chiamaka E.L."/>
            <person name="Frigard R.A."/>
            <person name="Pippel M."/>
            <person name="Attardo G.M."/>
            <person name="Benoit J.B."/>
            <person name="Bornberg-Bauer E."/>
            <person name="Tobe S.S."/>
        </authorList>
    </citation>
    <scope>NUCLEOTIDE SEQUENCE</scope>
    <source>
        <strain evidence="1">Stay&amp;Tobe</strain>
    </source>
</reference>
<gene>
    <name evidence="1" type="ORF">L9F63_024897</name>
</gene>
<proteinExistence type="predicted"/>
<organism evidence="1 2">
    <name type="scientific">Diploptera punctata</name>
    <name type="common">Pacific beetle cockroach</name>
    <dbReference type="NCBI Taxonomy" id="6984"/>
    <lineage>
        <taxon>Eukaryota</taxon>
        <taxon>Metazoa</taxon>
        <taxon>Ecdysozoa</taxon>
        <taxon>Arthropoda</taxon>
        <taxon>Hexapoda</taxon>
        <taxon>Insecta</taxon>
        <taxon>Pterygota</taxon>
        <taxon>Neoptera</taxon>
        <taxon>Polyneoptera</taxon>
        <taxon>Dictyoptera</taxon>
        <taxon>Blattodea</taxon>
        <taxon>Blaberoidea</taxon>
        <taxon>Blaberidae</taxon>
        <taxon>Diplopterinae</taxon>
        <taxon>Diploptera</taxon>
    </lineage>
</organism>
<dbReference type="EMBL" id="JASPKZ010008780">
    <property type="protein sequence ID" value="KAJ9578998.1"/>
    <property type="molecule type" value="Genomic_DNA"/>
</dbReference>
<dbReference type="AlphaFoldDB" id="A0AAD8E6D6"/>
<reference evidence="1" key="2">
    <citation type="submission" date="2023-05" db="EMBL/GenBank/DDBJ databases">
        <authorList>
            <person name="Fouks B."/>
        </authorList>
    </citation>
    <scope>NUCLEOTIDE SEQUENCE</scope>
    <source>
        <strain evidence="1">Stay&amp;Tobe</strain>
        <tissue evidence="1">Testes</tissue>
    </source>
</reference>
<feature type="non-terminal residue" evidence="1">
    <location>
        <position position="1"/>
    </location>
</feature>
<evidence type="ECO:0000313" key="1">
    <source>
        <dbReference type="EMBL" id="KAJ9578998.1"/>
    </source>
</evidence>
<protein>
    <submittedName>
        <fullName evidence="1">Uncharacterized protein</fullName>
    </submittedName>
</protein>
<name>A0AAD8E6D6_DIPPU</name>